<comment type="catalytic activity">
    <reaction evidence="10">
        <text>NAD(+) + (deoxyribonucleotide)n-3'-hydroxyl + 5'-phospho-(deoxyribonucleotide)m = (deoxyribonucleotide)n+m + AMP + beta-nicotinamide D-nucleotide.</text>
        <dbReference type="EC" id="6.5.1.2"/>
    </reaction>
</comment>
<dbReference type="CDD" id="cd00114">
    <property type="entry name" value="LIGANc"/>
    <property type="match status" value="1"/>
</dbReference>
<dbReference type="InterPro" id="IPR013840">
    <property type="entry name" value="DNAligase_N"/>
</dbReference>
<proteinExistence type="inferred from homology"/>
<dbReference type="InterPro" id="IPR001357">
    <property type="entry name" value="BRCT_dom"/>
</dbReference>
<feature type="domain" description="NAD-dependent DNA ligase N-terminal" evidence="11">
    <location>
        <begin position="13"/>
        <end position="463"/>
    </location>
</feature>
<accession>A0ABY8U3C4</accession>
<dbReference type="InterPro" id="IPR004150">
    <property type="entry name" value="NAD_DNA_ligase_OB"/>
</dbReference>
<evidence type="ECO:0000256" key="6">
    <source>
        <dbReference type="ARBA" id="ARBA00022833"/>
    </source>
</evidence>
<evidence type="ECO:0000256" key="4">
    <source>
        <dbReference type="ARBA" id="ARBA00022723"/>
    </source>
</evidence>
<keyword evidence="9" id="KW-0234">DNA repair</keyword>
<keyword evidence="8" id="KW-0520">NAD</keyword>
<keyword evidence="2" id="KW-0436">Ligase</keyword>
<dbReference type="Proteomes" id="UP001244341">
    <property type="component" value="Chromosome 6b"/>
</dbReference>
<dbReference type="SUPFAM" id="SSF56091">
    <property type="entry name" value="DNA ligase/mRNA capping enzyme, catalytic domain"/>
    <property type="match status" value="1"/>
</dbReference>
<keyword evidence="13" id="KW-1185">Reference proteome</keyword>
<dbReference type="NCBIfam" id="NF005932">
    <property type="entry name" value="PRK07956.1"/>
    <property type="match status" value="1"/>
</dbReference>
<dbReference type="InterPro" id="IPR012340">
    <property type="entry name" value="NA-bd_OB-fold"/>
</dbReference>
<dbReference type="InterPro" id="IPR010994">
    <property type="entry name" value="RuvA_2-like"/>
</dbReference>
<evidence type="ECO:0000313" key="12">
    <source>
        <dbReference type="EMBL" id="WIA14957.1"/>
    </source>
</evidence>
<reference evidence="12 13" key="1">
    <citation type="submission" date="2023-05" db="EMBL/GenBank/DDBJ databases">
        <title>A 100% complete, gapless, phased diploid assembly of the Scenedesmus obliquus UTEX 3031 genome.</title>
        <authorList>
            <person name="Biondi T.C."/>
            <person name="Hanschen E.R."/>
            <person name="Kwon T."/>
            <person name="Eng W."/>
            <person name="Kruse C.P.S."/>
            <person name="Koehler S.I."/>
            <person name="Kunde Y."/>
            <person name="Gleasner C.D."/>
            <person name="You Mak K.T."/>
            <person name="Polle J."/>
            <person name="Hovde B.T."/>
            <person name="Starkenburg S.R."/>
        </authorList>
    </citation>
    <scope>NUCLEOTIDE SEQUENCE [LARGE SCALE GENOMIC DNA]</scope>
    <source>
        <strain evidence="12 13">DOE0152z</strain>
    </source>
</reference>
<dbReference type="Gene3D" id="3.30.470.30">
    <property type="entry name" value="DNA ligase/mRNA capping enzyme"/>
    <property type="match status" value="1"/>
</dbReference>
<evidence type="ECO:0000256" key="5">
    <source>
        <dbReference type="ARBA" id="ARBA00022763"/>
    </source>
</evidence>
<dbReference type="Pfam" id="PF03120">
    <property type="entry name" value="OB_DNA_ligase"/>
    <property type="match status" value="1"/>
</dbReference>
<protein>
    <recommendedName>
        <fullName evidence="1">DNA ligase (NAD(+))</fullName>
        <ecNumber evidence="1">6.5.1.2</ecNumber>
    </recommendedName>
</protein>
<evidence type="ECO:0000256" key="9">
    <source>
        <dbReference type="ARBA" id="ARBA00023204"/>
    </source>
</evidence>
<organism evidence="12 13">
    <name type="scientific">Tetradesmus obliquus</name>
    <name type="common">Green alga</name>
    <name type="synonym">Acutodesmus obliquus</name>
    <dbReference type="NCBI Taxonomy" id="3088"/>
    <lineage>
        <taxon>Eukaryota</taxon>
        <taxon>Viridiplantae</taxon>
        <taxon>Chlorophyta</taxon>
        <taxon>core chlorophytes</taxon>
        <taxon>Chlorophyceae</taxon>
        <taxon>CS clade</taxon>
        <taxon>Sphaeropleales</taxon>
        <taxon>Scenedesmaceae</taxon>
        <taxon>Tetradesmus</taxon>
    </lineage>
</organism>
<keyword evidence="5" id="KW-0227">DNA damage</keyword>
<dbReference type="PIRSF" id="PIRSF001604">
    <property type="entry name" value="LigA"/>
    <property type="match status" value="1"/>
</dbReference>
<evidence type="ECO:0000256" key="3">
    <source>
        <dbReference type="ARBA" id="ARBA00022705"/>
    </source>
</evidence>
<name>A0ABY8U3C4_TETOB</name>
<dbReference type="SUPFAM" id="SSF52113">
    <property type="entry name" value="BRCT domain"/>
    <property type="match status" value="1"/>
</dbReference>
<dbReference type="Pfam" id="PF00533">
    <property type="entry name" value="BRCT"/>
    <property type="match status" value="1"/>
</dbReference>
<evidence type="ECO:0000259" key="11">
    <source>
        <dbReference type="SMART" id="SM00532"/>
    </source>
</evidence>
<dbReference type="Gene3D" id="2.40.50.140">
    <property type="entry name" value="Nucleic acid-binding proteins"/>
    <property type="match status" value="1"/>
</dbReference>
<evidence type="ECO:0000256" key="10">
    <source>
        <dbReference type="ARBA" id="ARBA00034005"/>
    </source>
</evidence>
<dbReference type="InterPro" id="IPR001679">
    <property type="entry name" value="DNA_ligase"/>
</dbReference>
<evidence type="ECO:0000256" key="1">
    <source>
        <dbReference type="ARBA" id="ARBA00012722"/>
    </source>
</evidence>
<keyword evidence="7" id="KW-0460">Magnesium</keyword>
<dbReference type="SUPFAM" id="SSF47781">
    <property type="entry name" value="RuvA domain 2-like"/>
    <property type="match status" value="1"/>
</dbReference>
<gene>
    <name evidence="12" type="ORF">OEZ85_001668</name>
</gene>
<dbReference type="Gene3D" id="3.40.50.10190">
    <property type="entry name" value="BRCT domain"/>
    <property type="match status" value="1"/>
</dbReference>
<evidence type="ECO:0000313" key="13">
    <source>
        <dbReference type="Proteomes" id="UP001244341"/>
    </source>
</evidence>
<dbReference type="SMART" id="SM00532">
    <property type="entry name" value="LIGANc"/>
    <property type="match status" value="1"/>
</dbReference>
<dbReference type="SUPFAM" id="SSF50249">
    <property type="entry name" value="Nucleic acid-binding proteins"/>
    <property type="match status" value="1"/>
</dbReference>
<dbReference type="EMBL" id="CP126213">
    <property type="protein sequence ID" value="WIA14957.1"/>
    <property type="molecule type" value="Genomic_DNA"/>
</dbReference>
<keyword evidence="4" id="KW-0479">Metal-binding</keyword>
<dbReference type="EC" id="6.5.1.2" evidence="1"/>
<evidence type="ECO:0000256" key="7">
    <source>
        <dbReference type="ARBA" id="ARBA00022842"/>
    </source>
</evidence>
<dbReference type="InterPro" id="IPR013839">
    <property type="entry name" value="DNAligase_adenylation"/>
</dbReference>
<sequence length="734" mass="77213">MLVSAGARCAPGAAGAVVAALSCGQLEEAQELEQRSPLRRVGAPLSAVTALSKVTHPTPMTSLAAVRDEDELRAWGSRLAKQGVVNPEAVDWVVEPKVDGLAVRVVYRDGRLALAATRGDGTQGEDVTHNAATGAIQGLPLSLAGSSSSSSNGNGNGGMLQLPSEVEVRGEVFMTTTDFEQLNAQQVAAGQAGFANPRNAAAGSLRLLDAGEAAGRRLSFRAYQLLLPQGTSGAPTSQAGCLAWLEQHGVTTTATRAAQGLDGHATWQGFEAAVAAAGRWMQQRERLDYDVDGVVLKVNDLDLQEEAGVDAGRDPRWAVAWKFPAKLATTRILGIEWSVGRSGVLTPVARLETVQIGGVNVSNASLHNVGQLRALGLVQGDMVTVKRAGDVIPQVVGCLLEARDPLTSAQEPFPEPTHCPSCTQPLTFVEPKTRNAKGHLWCSNPACPAQQLGRMKHFVDVCVKGIGGATVEALWERGWLPNPAGLYKLTQADLMTLPAVKERKSAKMLAAIEASRAMPLKMLLAGLAIADVGERQAANLATKYKTMKRLQLAANGTAPSSSSSSSNPAAAADPEISGVLGASLAAWFADAHNKLLLNELREAGVAVCQEDPAAAELVAEDGLSAATIDVPGSIPGISGPGQNDVEALSGVSVCVTGKCRRKVLESRYLQEGYIQEKGGEFHKAVKKSTTWLLVGDKPGQNKVEAAAKYGTRTLSEEEFFAEIEKLTLQKQGYM</sequence>
<dbReference type="InterPro" id="IPR018239">
    <property type="entry name" value="DNA_ligase_AS"/>
</dbReference>
<evidence type="ECO:0000256" key="8">
    <source>
        <dbReference type="ARBA" id="ARBA00023027"/>
    </source>
</evidence>
<evidence type="ECO:0000256" key="2">
    <source>
        <dbReference type="ARBA" id="ARBA00022598"/>
    </source>
</evidence>
<dbReference type="Pfam" id="PF01653">
    <property type="entry name" value="DNA_ligase_aden"/>
    <property type="match status" value="1"/>
</dbReference>
<keyword evidence="6" id="KW-0862">Zinc</keyword>
<dbReference type="PROSITE" id="PS01055">
    <property type="entry name" value="DNA_LIGASE_N1"/>
    <property type="match status" value="1"/>
</dbReference>
<keyword evidence="3" id="KW-0235">DNA replication</keyword>
<dbReference type="Gene3D" id="1.10.150.20">
    <property type="entry name" value="5' to 3' exonuclease, C-terminal subdomain"/>
    <property type="match status" value="2"/>
</dbReference>
<dbReference type="InterPro" id="IPR036420">
    <property type="entry name" value="BRCT_dom_sf"/>
</dbReference>
<dbReference type="HAMAP" id="MF_01588">
    <property type="entry name" value="DNA_ligase_A"/>
    <property type="match status" value="1"/>
</dbReference>
<dbReference type="NCBIfam" id="TIGR00575">
    <property type="entry name" value="dnlj"/>
    <property type="match status" value="1"/>
</dbReference>